<accession>A0A2Z6PH66</accession>
<dbReference type="EMBL" id="DF974084">
    <property type="protein sequence ID" value="GAU44899.1"/>
    <property type="molecule type" value="Genomic_DNA"/>
</dbReference>
<organism evidence="2 3">
    <name type="scientific">Trifolium subterraneum</name>
    <name type="common">Subterranean clover</name>
    <dbReference type="NCBI Taxonomy" id="3900"/>
    <lineage>
        <taxon>Eukaryota</taxon>
        <taxon>Viridiplantae</taxon>
        <taxon>Streptophyta</taxon>
        <taxon>Embryophyta</taxon>
        <taxon>Tracheophyta</taxon>
        <taxon>Spermatophyta</taxon>
        <taxon>Magnoliopsida</taxon>
        <taxon>eudicotyledons</taxon>
        <taxon>Gunneridae</taxon>
        <taxon>Pentapetalae</taxon>
        <taxon>rosids</taxon>
        <taxon>fabids</taxon>
        <taxon>Fabales</taxon>
        <taxon>Fabaceae</taxon>
        <taxon>Papilionoideae</taxon>
        <taxon>50 kb inversion clade</taxon>
        <taxon>NPAAA clade</taxon>
        <taxon>Hologalegina</taxon>
        <taxon>IRL clade</taxon>
        <taxon>Trifolieae</taxon>
        <taxon>Trifolium</taxon>
    </lineage>
</organism>
<dbReference type="OrthoDB" id="1303806at2759"/>
<keyword evidence="1" id="KW-1133">Transmembrane helix</keyword>
<evidence type="ECO:0000313" key="3">
    <source>
        <dbReference type="Proteomes" id="UP000242715"/>
    </source>
</evidence>
<reference evidence="3" key="1">
    <citation type="journal article" date="2017" name="Front. Plant Sci.">
        <title>Climate Clever Clovers: New Paradigm to Reduce the Environmental Footprint of Ruminants by Breeding Low Methanogenic Forages Utilizing Haplotype Variation.</title>
        <authorList>
            <person name="Kaur P."/>
            <person name="Appels R."/>
            <person name="Bayer P.E."/>
            <person name="Keeble-Gagnere G."/>
            <person name="Wang J."/>
            <person name="Hirakawa H."/>
            <person name="Shirasawa K."/>
            <person name="Vercoe P."/>
            <person name="Stefanova K."/>
            <person name="Durmic Z."/>
            <person name="Nichols P."/>
            <person name="Revell C."/>
            <person name="Isobe S.N."/>
            <person name="Edwards D."/>
            <person name="Erskine W."/>
        </authorList>
    </citation>
    <scope>NUCLEOTIDE SEQUENCE [LARGE SCALE GENOMIC DNA]</scope>
    <source>
        <strain evidence="3">cv. Daliak</strain>
    </source>
</reference>
<evidence type="ECO:0000256" key="1">
    <source>
        <dbReference type="SAM" id="Phobius"/>
    </source>
</evidence>
<feature type="transmembrane region" description="Helical" evidence="1">
    <location>
        <begin position="36"/>
        <end position="56"/>
    </location>
</feature>
<protein>
    <submittedName>
        <fullName evidence="2">Uncharacterized protein</fullName>
    </submittedName>
</protein>
<sequence>MKGAHIGFPMLEKIYAVNLRKTLKAEKDEESKEVVLGYRECTILAFLLYLIGGTIFTNKSMQ</sequence>
<dbReference type="Proteomes" id="UP000242715">
    <property type="component" value="Unassembled WGS sequence"/>
</dbReference>
<evidence type="ECO:0000313" key="2">
    <source>
        <dbReference type="EMBL" id="GAU44899.1"/>
    </source>
</evidence>
<gene>
    <name evidence="2" type="ORF">TSUD_137310</name>
</gene>
<keyword evidence="1" id="KW-0472">Membrane</keyword>
<dbReference type="AlphaFoldDB" id="A0A2Z6PH66"/>
<name>A0A2Z6PH66_TRISU</name>
<proteinExistence type="predicted"/>
<keyword evidence="1" id="KW-0812">Transmembrane</keyword>
<keyword evidence="3" id="KW-1185">Reference proteome</keyword>